<feature type="compositionally biased region" description="Polar residues" evidence="1">
    <location>
        <begin position="113"/>
        <end position="131"/>
    </location>
</feature>
<dbReference type="AlphaFoldDB" id="A0A2S9J0A2"/>
<sequence length="131" mass="14022">MKKIVILLTAILGVAFVAVAFNKAVEKEIEKVVLTDTYFEFVGAPGEEGDPSKWEATNDASGCSGQDRACKIQVKSSFLQEMDGETHINTDMLPELPTALSPDGVNLVPSPNAAGTSPTQPIVPNQIYNQD</sequence>
<keyword evidence="4" id="KW-1185">Reference proteome</keyword>
<feature type="signal peptide" evidence="2">
    <location>
        <begin position="1"/>
        <end position="20"/>
    </location>
</feature>
<keyword evidence="2" id="KW-0732">Signal</keyword>
<feature type="region of interest" description="Disordered" evidence="1">
    <location>
        <begin position="99"/>
        <end position="131"/>
    </location>
</feature>
<evidence type="ECO:0000313" key="4">
    <source>
        <dbReference type="Proteomes" id="UP000239711"/>
    </source>
</evidence>
<dbReference type="RefSeq" id="WP_105718125.1">
    <property type="nucleotide sequence ID" value="NZ_PVBQ01000016.1"/>
</dbReference>
<evidence type="ECO:0000256" key="1">
    <source>
        <dbReference type="SAM" id="MobiDB-lite"/>
    </source>
</evidence>
<proteinExistence type="predicted"/>
<gene>
    <name evidence="3" type="ORF">C5745_16535</name>
</gene>
<accession>A0A2S9J0A2</accession>
<dbReference type="OrthoDB" id="9903945at2"/>
<evidence type="ECO:0000313" key="3">
    <source>
        <dbReference type="EMBL" id="PRD46211.1"/>
    </source>
</evidence>
<protein>
    <submittedName>
        <fullName evidence="3">Uncharacterized protein</fullName>
    </submittedName>
</protein>
<name>A0A2S9J0A2_9SPHI</name>
<reference evidence="3 4" key="1">
    <citation type="submission" date="2018-02" db="EMBL/GenBank/DDBJ databases">
        <title>The draft genome of Sphingobacterium sp. 5JN-11.</title>
        <authorList>
            <person name="Liu L."/>
            <person name="Li L."/>
            <person name="Liang L."/>
            <person name="Zhang X."/>
            <person name="Wang T."/>
        </authorList>
    </citation>
    <scope>NUCLEOTIDE SEQUENCE [LARGE SCALE GENOMIC DNA]</scope>
    <source>
        <strain evidence="3 4">5JN-11</strain>
    </source>
</reference>
<comment type="caution">
    <text evidence="3">The sequence shown here is derived from an EMBL/GenBank/DDBJ whole genome shotgun (WGS) entry which is preliminary data.</text>
</comment>
<dbReference type="EMBL" id="PVBQ01000016">
    <property type="protein sequence ID" value="PRD46211.1"/>
    <property type="molecule type" value="Genomic_DNA"/>
</dbReference>
<organism evidence="3 4">
    <name type="scientific">Sphingobacterium haloxyli</name>
    <dbReference type="NCBI Taxonomy" id="2100533"/>
    <lineage>
        <taxon>Bacteria</taxon>
        <taxon>Pseudomonadati</taxon>
        <taxon>Bacteroidota</taxon>
        <taxon>Sphingobacteriia</taxon>
        <taxon>Sphingobacteriales</taxon>
        <taxon>Sphingobacteriaceae</taxon>
        <taxon>Sphingobacterium</taxon>
    </lineage>
</organism>
<feature type="chain" id="PRO_5015516394" evidence="2">
    <location>
        <begin position="21"/>
        <end position="131"/>
    </location>
</feature>
<evidence type="ECO:0000256" key="2">
    <source>
        <dbReference type="SAM" id="SignalP"/>
    </source>
</evidence>
<dbReference type="Proteomes" id="UP000239711">
    <property type="component" value="Unassembled WGS sequence"/>
</dbReference>